<name>A0A401YHK3_9ACTN</name>
<evidence type="ECO:0000313" key="1">
    <source>
        <dbReference type="EMBL" id="GCD94106.1"/>
    </source>
</evidence>
<comment type="caution">
    <text evidence="1">The sequence shown here is derived from an EMBL/GenBank/DDBJ whole genome shotgun (WGS) entry which is preliminary data.</text>
</comment>
<reference evidence="1 2" key="1">
    <citation type="submission" date="2018-12" db="EMBL/GenBank/DDBJ databases">
        <title>Draft genome sequence of Embleya hyalina NBRC 13850T.</title>
        <authorList>
            <person name="Komaki H."/>
            <person name="Hosoyama A."/>
            <person name="Kimura A."/>
            <person name="Ichikawa N."/>
            <person name="Tamura T."/>
        </authorList>
    </citation>
    <scope>NUCLEOTIDE SEQUENCE [LARGE SCALE GENOMIC DNA]</scope>
    <source>
        <strain evidence="1 2">NBRC 13850</strain>
    </source>
</reference>
<dbReference type="EMBL" id="BIFH01000015">
    <property type="protein sequence ID" value="GCD94106.1"/>
    <property type="molecule type" value="Genomic_DNA"/>
</dbReference>
<gene>
    <name evidence="1" type="ORF">EHYA_01763</name>
</gene>
<proteinExistence type="predicted"/>
<accession>A0A401YHK3</accession>
<organism evidence="1 2">
    <name type="scientific">Embleya hyalina</name>
    <dbReference type="NCBI Taxonomy" id="516124"/>
    <lineage>
        <taxon>Bacteria</taxon>
        <taxon>Bacillati</taxon>
        <taxon>Actinomycetota</taxon>
        <taxon>Actinomycetes</taxon>
        <taxon>Kitasatosporales</taxon>
        <taxon>Streptomycetaceae</taxon>
        <taxon>Embleya</taxon>
    </lineage>
</organism>
<keyword evidence="2" id="KW-1185">Reference proteome</keyword>
<protein>
    <submittedName>
        <fullName evidence="1">Uncharacterized protein</fullName>
    </submittedName>
</protein>
<dbReference type="AlphaFoldDB" id="A0A401YHK3"/>
<sequence length="80" mass="9068">MRAHIVGEYLEADVGSPRKHDQDTTELISEGLPPTDRIAKRRIVNDEPQRALRGRGLRDIVEAFHSALRTTQHLVLCQGR</sequence>
<dbReference type="Proteomes" id="UP000286931">
    <property type="component" value="Unassembled WGS sequence"/>
</dbReference>
<evidence type="ECO:0000313" key="2">
    <source>
        <dbReference type="Proteomes" id="UP000286931"/>
    </source>
</evidence>